<keyword evidence="4 7" id="KW-0378">Hydrolase</keyword>
<dbReference type="InterPro" id="IPR010043">
    <property type="entry name" value="UTase/UR"/>
</dbReference>
<dbReference type="SUPFAM" id="SSF109604">
    <property type="entry name" value="HD-domain/PDEase-like"/>
    <property type="match status" value="1"/>
</dbReference>
<evidence type="ECO:0000256" key="2">
    <source>
        <dbReference type="ARBA" id="ARBA00022695"/>
    </source>
</evidence>
<evidence type="ECO:0000256" key="7">
    <source>
        <dbReference type="HAMAP-Rule" id="MF_00277"/>
    </source>
</evidence>
<proteinExistence type="inferred from homology"/>
<sequence>MTLAETEARPKKPQFALKTAETILVELDALVGAEPAKSPVARAAVLAHIRQTLADARKSAEAELLATNKGTRCAQNLSNAQDEIITAVHRFATTRVYPVDNPSGAEAIALSAVGGYGRGTLAPGSDIDLLFILPYKQTPWGEQVTEYILYMLWDLGQKVGHAVRSVDECIRMARADMTVRTATLEARFLTGDKALFDNLVHRFETEIVPRTGPEFIAAKMAERDERHKQMGNTRYVVEPNIKDGKGGLRDLNTLFWIGKYFYQVKTSHELVGKGVLTSAEYRLFSRAEDFLWAVRCHLHYITGRADEKLTFDVQPDLARRMGYAERLGMLGVERFMKRYFLVAKDVGDLTRIICASLEFHHAKDMDLVGRVLAPFRSGKSKIKGEPDFIVDTGRLNIAAPDVFEKEPVNLIKMFMVAGREELLFHPDAIKVIRDSLRLIDNRLRTDPKANAHFLTILTSPLYVERILRQMNESGVLGKFVPDFGKIVALMQFNMYHHYTVDEHLIRAVGVMAEIANGGLRTELPLTHELLPQLNDTRLLYVALFLHDIAKGRPEDHSIAGARIAKKLCPRFGLNPAETDTVAWLIEYHLLMSEIAQARDIQDPETAKAFADVVQSPQRLALLMILTACDIRAVGPGTWTGWKGSLLRALYYATEPLLSGGHSQVSHTDRVNQARHALANALSSWPPEEIEAYSTRHYDHYWLRAEPELQIEHARMIRQADMAQQPFAGSIRIKAFEGITEVSFYVPDHPRLLSLIAGACTMQDASIIGAQIFSTRDGRAIDTFRLRRAFTSDEDEKVRATRIIDTVKQLLQGKRTVLIDLGKESRHNKRLKPFALPAQVSVSNAISEKFTVIEVSGLDRIGLLYALTREIADLNLTIGSAHIGTYGEKAVDVFYVTDLTGQKIHVKARQKKIHDALMGVFERPEVKRVANG</sequence>
<keyword evidence="6 7" id="KW-0511">Multifunctional enzyme</keyword>
<dbReference type="PROSITE" id="PS51671">
    <property type="entry name" value="ACT"/>
    <property type="match status" value="2"/>
</dbReference>
<comment type="activity regulation">
    <text evidence="7">Uridylyltransferase (UTase) activity is inhibited by glutamine, while glutamine activates uridylyl-removing (UR) activity.</text>
</comment>
<comment type="caution">
    <text evidence="7">Lacks conserved residue(s) required for the propagation of feature annotation.</text>
</comment>
<comment type="catalytic activity">
    <reaction evidence="7">
        <text>[protein-PII]-uridylyl-L-tyrosine + H2O = [protein-PII]-L-tyrosine + UMP + H(+)</text>
        <dbReference type="Rhea" id="RHEA:48600"/>
        <dbReference type="Rhea" id="RHEA-COMP:12147"/>
        <dbReference type="Rhea" id="RHEA-COMP:12148"/>
        <dbReference type="ChEBI" id="CHEBI:15377"/>
        <dbReference type="ChEBI" id="CHEBI:15378"/>
        <dbReference type="ChEBI" id="CHEBI:46858"/>
        <dbReference type="ChEBI" id="CHEBI:57865"/>
        <dbReference type="ChEBI" id="CHEBI:90602"/>
    </reaction>
</comment>
<dbReference type="CDD" id="cd05401">
    <property type="entry name" value="NT_GlnE_GlnD_like"/>
    <property type="match status" value="1"/>
</dbReference>
<comment type="similarity">
    <text evidence="7">Belongs to the GlnD family.</text>
</comment>
<comment type="catalytic activity">
    <reaction evidence="7">
        <text>[protein-PII]-L-tyrosine + UTP = [protein-PII]-uridylyl-L-tyrosine + diphosphate</text>
        <dbReference type="Rhea" id="RHEA:13673"/>
        <dbReference type="Rhea" id="RHEA-COMP:12147"/>
        <dbReference type="Rhea" id="RHEA-COMP:12148"/>
        <dbReference type="ChEBI" id="CHEBI:33019"/>
        <dbReference type="ChEBI" id="CHEBI:46398"/>
        <dbReference type="ChEBI" id="CHEBI:46858"/>
        <dbReference type="ChEBI" id="CHEBI:90602"/>
        <dbReference type="EC" id="2.7.7.59"/>
    </reaction>
</comment>
<accession>A0A447I7D2</accession>
<dbReference type="AlphaFoldDB" id="A0A447I7D2"/>
<feature type="domain" description="ACT" evidence="8">
    <location>
        <begin position="851"/>
        <end position="928"/>
    </location>
</feature>
<reference evidence="10 11" key="1">
    <citation type="submission" date="2018-12" db="EMBL/GenBank/DDBJ databases">
        <authorList>
            <person name="Criscuolo A."/>
        </authorList>
    </citation>
    <scope>NUCLEOTIDE SEQUENCE [LARGE SCALE GENOMIC DNA]</scope>
    <source>
        <strain evidence="10">ACIP1116281</strain>
    </source>
</reference>
<evidence type="ECO:0000313" key="10">
    <source>
        <dbReference type="EMBL" id="VDS03396.1"/>
    </source>
</evidence>
<dbReference type="InterPro" id="IPR013546">
    <property type="entry name" value="PII_UdlTrfase/GS_AdlTrfase"/>
</dbReference>
<dbReference type="Proteomes" id="UP000268844">
    <property type="component" value="Unassembled WGS sequence"/>
</dbReference>
<dbReference type="PROSITE" id="PS51831">
    <property type="entry name" value="HD"/>
    <property type="match status" value="1"/>
</dbReference>
<evidence type="ECO:0000256" key="1">
    <source>
        <dbReference type="ARBA" id="ARBA00022679"/>
    </source>
</evidence>
<dbReference type="EC" id="3.1.4.-" evidence="7"/>
<feature type="domain" description="HD" evidence="9">
    <location>
        <begin position="500"/>
        <end position="622"/>
    </location>
</feature>
<keyword evidence="5 7" id="KW-0460">Magnesium</keyword>
<protein>
    <recommendedName>
        <fullName evidence="7">Bifunctional uridylyltransferase/uridylyl-removing enzyme</fullName>
        <shortName evidence="7">UTase/UR</shortName>
    </recommendedName>
    <alternativeName>
        <fullName evidence="7">Bifunctional [protein-PII] modification enzyme</fullName>
    </alternativeName>
    <alternativeName>
        <fullName evidence="7">Bifunctional nitrogen sensor protein</fullName>
    </alternativeName>
    <domain>
        <recommendedName>
            <fullName evidence="7">[Protein-PII] uridylyltransferase</fullName>
            <shortName evidence="7">PII uridylyltransferase</shortName>
            <shortName evidence="7">UTase</shortName>
            <ecNumber evidence="7">2.7.7.59</ecNumber>
        </recommendedName>
    </domain>
    <domain>
        <recommendedName>
            <fullName evidence="7">[Protein-PII]-UMP uridylyl-removing enzyme</fullName>
            <shortName evidence="7">UR</shortName>
            <ecNumber evidence="7">3.1.4.-</ecNumber>
        </recommendedName>
    </domain>
</protein>
<comment type="cofactor">
    <cofactor evidence="7">
        <name>Mg(2+)</name>
        <dbReference type="ChEBI" id="CHEBI:18420"/>
    </cofactor>
</comment>
<comment type="function">
    <text evidence="7">Modifies, by uridylylation and deuridylylation, the PII regulatory proteins (GlnB and homologs), in response to the nitrogen status of the cell that GlnD senses through the glutamine level. Under low glutamine levels, catalyzes the conversion of the PII proteins and UTP to PII-UMP and PPi, while under higher glutamine levels, GlnD hydrolyzes PII-UMP to PII and UMP (deuridylylation). Thus, controls uridylylation state and activity of the PII proteins, and plays an important role in the regulation of nitrogen metabolism.</text>
</comment>
<dbReference type="Pfam" id="PF08335">
    <property type="entry name" value="GlnD_UR_UTase"/>
    <property type="match status" value="1"/>
</dbReference>
<dbReference type="InterPro" id="IPR002912">
    <property type="entry name" value="ACT_dom"/>
</dbReference>
<dbReference type="SUPFAM" id="SSF55021">
    <property type="entry name" value="ACT-like"/>
    <property type="match status" value="2"/>
</dbReference>
<name>A0A447I7D2_9HYPH</name>
<dbReference type="OrthoDB" id="9758038at2"/>
<feature type="domain" description="ACT" evidence="8">
    <location>
        <begin position="740"/>
        <end position="821"/>
    </location>
</feature>
<feature type="region of interest" description="Uridylyltransferase" evidence="7">
    <location>
        <begin position="1"/>
        <end position="383"/>
    </location>
</feature>
<evidence type="ECO:0000259" key="9">
    <source>
        <dbReference type="PROSITE" id="PS51831"/>
    </source>
</evidence>
<dbReference type="GO" id="GO:0008081">
    <property type="term" value="F:phosphoric diester hydrolase activity"/>
    <property type="evidence" value="ECO:0007669"/>
    <property type="project" value="UniProtKB-UniRule"/>
</dbReference>
<dbReference type="HAMAP" id="MF_00277">
    <property type="entry name" value="PII_uridylyl_transf"/>
    <property type="match status" value="1"/>
</dbReference>
<dbReference type="PIRSF" id="PIRSF006288">
    <property type="entry name" value="PII_uridyltransf"/>
    <property type="match status" value="1"/>
</dbReference>
<organism evidence="10 11">
    <name type="scientific">Devosia equisanguinis</name>
    <dbReference type="NCBI Taxonomy" id="2490941"/>
    <lineage>
        <taxon>Bacteria</taxon>
        <taxon>Pseudomonadati</taxon>
        <taxon>Pseudomonadota</taxon>
        <taxon>Alphaproteobacteria</taxon>
        <taxon>Hyphomicrobiales</taxon>
        <taxon>Devosiaceae</taxon>
        <taxon>Devosia</taxon>
    </lineage>
</organism>
<dbReference type="InterPro" id="IPR006674">
    <property type="entry name" value="HD_domain"/>
</dbReference>
<dbReference type="EC" id="2.7.7.59" evidence="7"/>
<dbReference type="GO" id="GO:0006808">
    <property type="term" value="P:regulation of nitrogen utilization"/>
    <property type="evidence" value="ECO:0007669"/>
    <property type="project" value="UniProtKB-UniRule"/>
</dbReference>
<evidence type="ECO:0000256" key="3">
    <source>
        <dbReference type="ARBA" id="ARBA00022737"/>
    </source>
</evidence>
<evidence type="ECO:0000256" key="5">
    <source>
        <dbReference type="ARBA" id="ARBA00022842"/>
    </source>
</evidence>
<dbReference type="NCBIfam" id="NF003467">
    <property type="entry name" value="PRK05092.1"/>
    <property type="match status" value="1"/>
</dbReference>
<evidence type="ECO:0000256" key="6">
    <source>
        <dbReference type="ARBA" id="ARBA00023268"/>
    </source>
</evidence>
<dbReference type="Gene3D" id="3.30.460.10">
    <property type="entry name" value="Beta Polymerase, domain 2"/>
    <property type="match status" value="1"/>
</dbReference>
<dbReference type="PANTHER" id="PTHR47320:SF1">
    <property type="entry name" value="BIFUNCTIONAL URIDYLYLTRANSFERASE_URIDYLYL-REMOVING ENZYME"/>
    <property type="match status" value="1"/>
</dbReference>
<dbReference type="Pfam" id="PF01966">
    <property type="entry name" value="HD"/>
    <property type="match status" value="1"/>
</dbReference>
<dbReference type="SUPFAM" id="SSF81301">
    <property type="entry name" value="Nucleotidyltransferase"/>
    <property type="match status" value="1"/>
</dbReference>
<dbReference type="CDD" id="cd04899">
    <property type="entry name" value="ACT_ACR-UUR-like_2"/>
    <property type="match status" value="1"/>
</dbReference>
<evidence type="ECO:0000256" key="4">
    <source>
        <dbReference type="ARBA" id="ARBA00022801"/>
    </source>
</evidence>
<dbReference type="InterPro" id="IPR043519">
    <property type="entry name" value="NT_sf"/>
</dbReference>
<dbReference type="InterPro" id="IPR045865">
    <property type="entry name" value="ACT-like_dom_sf"/>
</dbReference>
<gene>
    <name evidence="7 10" type="primary">glnD</name>
    <name evidence="10" type="ORF">DEVEQU_00519</name>
</gene>
<dbReference type="SUPFAM" id="SSF81593">
    <property type="entry name" value="Nucleotidyltransferase substrate binding subunit/domain"/>
    <property type="match status" value="1"/>
</dbReference>
<dbReference type="CDD" id="cd04900">
    <property type="entry name" value="ACT_UUR-like_1"/>
    <property type="match status" value="1"/>
</dbReference>
<keyword evidence="1 7" id="KW-0808">Transferase</keyword>
<comment type="domain">
    <text evidence="7">Has four distinct domains: an N-terminal nucleotidyltransferase (NT) domain responsible for UTase activity, a central HD domain that encodes UR activity, and two C-terminal ACT domains that seem to have a role in glutamine sensing.</text>
</comment>
<keyword evidence="3" id="KW-0677">Repeat</keyword>
<keyword evidence="11" id="KW-1185">Reference proteome</keyword>
<dbReference type="EMBL" id="UZWD01000007">
    <property type="protein sequence ID" value="VDS03396.1"/>
    <property type="molecule type" value="Genomic_DNA"/>
</dbReference>
<evidence type="ECO:0000259" key="8">
    <source>
        <dbReference type="PROSITE" id="PS51671"/>
    </source>
</evidence>
<dbReference type="GO" id="GO:0008773">
    <property type="term" value="F:[protein-PII] uridylyltransferase activity"/>
    <property type="evidence" value="ECO:0007669"/>
    <property type="project" value="UniProtKB-UniRule"/>
</dbReference>
<dbReference type="Gene3D" id="1.10.3090.10">
    <property type="entry name" value="cca-adding enzyme, domain 2"/>
    <property type="match status" value="1"/>
</dbReference>
<dbReference type="RefSeq" id="WP_126149008.1">
    <property type="nucleotide sequence ID" value="NZ_JBHTMH010000001.1"/>
</dbReference>
<dbReference type="CDD" id="cd00077">
    <property type="entry name" value="HDc"/>
    <property type="match status" value="1"/>
</dbReference>
<dbReference type="InterPro" id="IPR003607">
    <property type="entry name" value="HD/PDEase_dom"/>
</dbReference>
<dbReference type="Pfam" id="PF24931">
    <property type="entry name" value="ACT_ACR9_3rd"/>
    <property type="match status" value="1"/>
</dbReference>
<dbReference type="PANTHER" id="PTHR47320">
    <property type="entry name" value="BIFUNCTIONAL URIDYLYLTRANSFERASE/URIDYLYL-REMOVING ENZYME"/>
    <property type="match status" value="1"/>
</dbReference>
<dbReference type="SMART" id="SM00471">
    <property type="entry name" value="HDc"/>
    <property type="match status" value="1"/>
</dbReference>
<dbReference type="NCBIfam" id="TIGR01693">
    <property type="entry name" value="UTase_glnD"/>
    <property type="match status" value="1"/>
</dbReference>
<evidence type="ECO:0000313" key="11">
    <source>
        <dbReference type="Proteomes" id="UP000268844"/>
    </source>
</evidence>
<keyword evidence="2 7" id="KW-0548">Nucleotidyltransferase</keyword>